<evidence type="ECO:0000256" key="1">
    <source>
        <dbReference type="SAM" id="Phobius"/>
    </source>
</evidence>
<dbReference type="OrthoDB" id="7888986at2"/>
<gene>
    <name evidence="2" type="ORF">DJ013_18190</name>
</gene>
<proteinExistence type="predicted"/>
<dbReference type="RefSeq" id="WP_111373358.1">
    <property type="nucleotide sequence ID" value="NZ_CP029480.1"/>
</dbReference>
<accession>A0A2Z4GFH2</accession>
<keyword evidence="1" id="KW-1133">Transmembrane helix</keyword>
<feature type="transmembrane region" description="Helical" evidence="1">
    <location>
        <begin position="157"/>
        <end position="182"/>
    </location>
</feature>
<keyword evidence="1" id="KW-0812">Transmembrane</keyword>
<feature type="transmembrane region" description="Helical" evidence="1">
    <location>
        <begin position="38"/>
        <end position="58"/>
    </location>
</feature>
<organism evidence="2 3">
    <name type="scientific">Arcticibacterium luteifluviistationis</name>
    <dbReference type="NCBI Taxonomy" id="1784714"/>
    <lineage>
        <taxon>Bacteria</taxon>
        <taxon>Pseudomonadati</taxon>
        <taxon>Bacteroidota</taxon>
        <taxon>Cytophagia</taxon>
        <taxon>Cytophagales</taxon>
        <taxon>Leadbetterellaceae</taxon>
        <taxon>Arcticibacterium</taxon>
    </lineage>
</organism>
<feature type="transmembrane region" description="Helical" evidence="1">
    <location>
        <begin position="78"/>
        <end position="102"/>
    </location>
</feature>
<evidence type="ECO:0000313" key="3">
    <source>
        <dbReference type="Proteomes" id="UP000249873"/>
    </source>
</evidence>
<keyword evidence="3" id="KW-1185">Reference proteome</keyword>
<dbReference type="Proteomes" id="UP000249873">
    <property type="component" value="Chromosome"/>
</dbReference>
<name>A0A2Z4GFH2_9BACT</name>
<evidence type="ECO:0008006" key="4">
    <source>
        <dbReference type="Google" id="ProtNLM"/>
    </source>
</evidence>
<feature type="transmembrane region" description="Helical" evidence="1">
    <location>
        <begin position="6"/>
        <end position="26"/>
    </location>
</feature>
<keyword evidence="1" id="KW-0472">Membrane</keyword>
<feature type="transmembrane region" description="Helical" evidence="1">
    <location>
        <begin position="194"/>
        <end position="218"/>
    </location>
</feature>
<dbReference type="AlphaFoldDB" id="A0A2Z4GFH2"/>
<dbReference type="InterPro" id="IPR021260">
    <property type="entry name" value="Amj"/>
</dbReference>
<evidence type="ECO:0000313" key="2">
    <source>
        <dbReference type="EMBL" id="AWV99990.1"/>
    </source>
</evidence>
<protein>
    <recommendedName>
        <fullName evidence="4">Lipid II flippase Amj</fullName>
    </recommendedName>
</protein>
<dbReference type="Pfam" id="PF10997">
    <property type="entry name" value="Amj"/>
    <property type="match status" value="1"/>
</dbReference>
<sequence length="268" mass="29457">MVDSSLFVIGLLTISIHFLSTLSLSVKMVGIETKKMAATYSVYNIIFLFTRFANTLQAPLLSKTVELEIIEQKSPNDFLFTFLIALSFIGAFAGLFAINFTINSISSVVQKAHHQNSITRVFKEIKLERIKSIFSSSLASEKVLDLKKGYDLKGMPISMIGANLAIQAILTVSVLSCLYAGYLNPSLRGTCISLNGFIVGFATVLSILITEPHIGILADKVAFEGMDKNYFKRYLKWVIVARVAGTGLGIFLLIPTAHLVVFLAENLF</sequence>
<dbReference type="KEGG" id="als:DJ013_18190"/>
<reference evidence="2 3" key="1">
    <citation type="submission" date="2018-05" db="EMBL/GenBank/DDBJ databases">
        <title>Complete genome sequence of Arcticibacterium luteifluviistationis SM1504T, a cytophagaceae bacterium isolated from Arctic surface seawater.</title>
        <authorList>
            <person name="Li Y."/>
            <person name="Qin Q.-L."/>
        </authorList>
    </citation>
    <scope>NUCLEOTIDE SEQUENCE [LARGE SCALE GENOMIC DNA]</scope>
    <source>
        <strain evidence="2 3">SM1504</strain>
    </source>
</reference>
<dbReference type="EMBL" id="CP029480">
    <property type="protein sequence ID" value="AWV99990.1"/>
    <property type="molecule type" value="Genomic_DNA"/>
</dbReference>
<feature type="transmembrane region" description="Helical" evidence="1">
    <location>
        <begin position="239"/>
        <end position="264"/>
    </location>
</feature>